<dbReference type="SUPFAM" id="SSF53850">
    <property type="entry name" value="Periplasmic binding protein-like II"/>
    <property type="match status" value="1"/>
</dbReference>
<dbReference type="Gene3D" id="3.40.190.10">
    <property type="entry name" value="Periplasmic binding protein-like II"/>
    <property type="match status" value="2"/>
</dbReference>
<name>A0ABU6GJL6_9BACL</name>
<evidence type="ECO:0000313" key="2">
    <source>
        <dbReference type="EMBL" id="MEC0239934.1"/>
    </source>
</evidence>
<proteinExistence type="predicted"/>
<dbReference type="Proteomes" id="UP001344632">
    <property type="component" value="Unassembled WGS sequence"/>
</dbReference>
<evidence type="ECO:0000259" key="1">
    <source>
        <dbReference type="Pfam" id="PF03466"/>
    </source>
</evidence>
<dbReference type="Pfam" id="PF03466">
    <property type="entry name" value="LysR_substrate"/>
    <property type="match status" value="1"/>
</dbReference>
<protein>
    <submittedName>
        <fullName evidence="2">LysR family transcriptional regulator substrate-binding protein</fullName>
    </submittedName>
</protein>
<evidence type="ECO:0000313" key="3">
    <source>
        <dbReference type="Proteomes" id="UP001344632"/>
    </source>
</evidence>
<accession>A0ABU6GJL6</accession>
<comment type="caution">
    <text evidence="2">The sequence shown here is derived from an EMBL/GenBank/DDBJ whole genome shotgun (WGS) entry which is preliminary data.</text>
</comment>
<gene>
    <name evidence="2" type="ORF">P4H66_08740</name>
</gene>
<reference evidence="2 3" key="1">
    <citation type="submission" date="2023-03" db="EMBL/GenBank/DDBJ databases">
        <title>Bacillus Genome Sequencing.</title>
        <authorList>
            <person name="Dunlap C."/>
        </authorList>
    </citation>
    <scope>NUCLEOTIDE SEQUENCE [LARGE SCALE GENOMIC DNA]</scope>
    <source>
        <strain evidence="2 3">BD-525</strain>
    </source>
</reference>
<feature type="domain" description="LysR substrate-binding" evidence="1">
    <location>
        <begin position="2"/>
        <end position="143"/>
    </location>
</feature>
<dbReference type="InterPro" id="IPR005119">
    <property type="entry name" value="LysR_subst-bd"/>
</dbReference>
<keyword evidence="3" id="KW-1185">Reference proteome</keyword>
<dbReference type="EMBL" id="JARLKZ010000005">
    <property type="protein sequence ID" value="MEC0239934.1"/>
    <property type="molecule type" value="Genomic_DNA"/>
</dbReference>
<sequence>MEVTDQLNNGLFDFGVLVEPVDLQKYDYLRLPVKDIFGVVMRKDSPLAELNFISPDDIKNQPVLVSQQQLDGNVLSGWLGDDIKNLNIVFTINLITTPAMMVEAGLGYAFTFDVNITGDSNLCFRPFEPKVETGLYHVWKKYQAGPKRGIICPVQS</sequence>
<dbReference type="CDD" id="cd05466">
    <property type="entry name" value="PBP2_LTTR_substrate"/>
    <property type="match status" value="1"/>
</dbReference>
<organism evidence="2 3">
    <name type="scientific">Paenibacillus dokdonensis</name>
    <dbReference type="NCBI Taxonomy" id="2567944"/>
    <lineage>
        <taxon>Bacteria</taxon>
        <taxon>Bacillati</taxon>
        <taxon>Bacillota</taxon>
        <taxon>Bacilli</taxon>
        <taxon>Bacillales</taxon>
        <taxon>Paenibacillaceae</taxon>
        <taxon>Paenibacillus</taxon>
    </lineage>
</organism>